<dbReference type="AlphaFoldDB" id="A0A9Q9RP25"/>
<dbReference type="Proteomes" id="UP000760494">
    <property type="component" value="Unassembled WGS sequence"/>
</dbReference>
<dbReference type="Pfam" id="PF11951">
    <property type="entry name" value="Fungal_trans_2"/>
    <property type="match status" value="1"/>
</dbReference>
<keyword evidence="1" id="KW-0539">Nucleus</keyword>
<dbReference type="InterPro" id="IPR021858">
    <property type="entry name" value="Fun_TF"/>
</dbReference>
<protein>
    <recommendedName>
        <fullName evidence="4">C6 zink-finger protein PRO1A</fullName>
    </recommendedName>
</protein>
<organism evidence="2 3">
    <name type="scientific">Fusarium fujikuroi</name>
    <name type="common">Bakanae and foot rot disease fungus</name>
    <name type="synonym">Gibberella fujikuroi</name>
    <dbReference type="NCBI Taxonomy" id="5127"/>
    <lineage>
        <taxon>Eukaryota</taxon>
        <taxon>Fungi</taxon>
        <taxon>Dikarya</taxon>
        <taxon>Ascomycota</taxon>
        <taxon>Pezizomycotina</taxon>
        <taxon>Sordariomycetes</taxon>
        <taxon>Hypocreomycetidae</taxon>
        <taxon>Hypocreales</taxon>
        <taxon>Nectriaceae</taxon>
        <taxon>Fusarium</taxon>
        <taxon>Fusarium fujikuroi species complex</taxon>
    </lineage>
</organism>
<accession>A0A9Q9RP25</accession>
<feature type="non-terminal residue" evidence="2">
    <location>
        <position position="297"/>
    </location>
</feature>
<evidence type="ECO:0000256" key="1">
    <source>
        <dbReference type="ARBA" id="ARBA00023242"/>
    </source>
</evidence>
<evidence type="ECO:0000313" key="2">
    <source>
        <dbReference type="EMBL" id="VTT69699.1"/>
    </source>
</evidence>
<comment type="caution">
    <text evidence="2">The sequence shown here is derived from an EMBL/GenBank/DDBJ whole genome shotgun (WGS) entry which is preliminary data.</text>
</comment>
<sequence>SSSKRNWILNRLINRNGLFSSALSISACFKHSLTQKASVNKIRLSPKSRSISMLRKEVKRFSLMAPLPVEDFVWAGIHLVDIIAHLEALEIFSILQGQLLFHLRTIDILATSTFSAMSYCPYAFNYLPLLDSGAIRSQDFIGCQSQVFAIITRIARLKQLQLIHQDFTGPELQRQYRGLEQKLDYICQILQEDIESIASETSILHLDAAKISLIWAYGARVLLQVIIAPIIPEQSGIDQTFINRCLKEMEALPTHLMMQSAWPYTIAGCMAISESQHHRFRQILNQVLQEAQAPGIT</sequence>
<gene>
    <name evidence="2" type="ORF">C2S_7648</name>
</gene>
<feature type="non-terminal residue" evidence="2">
    <location>
        <position position="1"/>
    </location>
</feature>
<evidence type="ECO:0000313" key="3">
    <source>
        <dbReference type="Proteomes" id="UP000760494"/>
    </source>
</evidence>
<dbReference type="EMBL" id="CABFJX010000257">
    <property type="protein sequence ID" value="VTT69699.1"/>
    <property type="molecule type" value="Genomic_DNA"/>
</dbReference>
<proteinExistence type="predicted"/>
<evidence type="ECO:0008006" key="4">
    <source>
        <dbReference type="Google" id="ProtNLM"/>
    </source>
</evidence>
<name>A0A9Q9RP25_FUSFU</name>
<reference evidence="2" key="1">
    <citation type="submission" date="2019-05" db="EMBL/GenBank/DDBJ databases">
        <authorList>
            <person name="Piombo E."/>
        </authorList>
    </citation>
    <scope>NUCLEOTIDE SEQUENCE</scope>
    <source>
        <strain evidence="2">C2S</strain>
    </source>
</reference>